<dbReference type="Pfam" id="PF01694">
    <property type="entry name" value="Rhomboid"/>
    <property type="match status" value="1"/>
</dbReference>
<dbReference type="PANTHER" id="PTHR43066">
    <property type="entry name" value="RHOMBOID-RELATED PROTEIN"/>
    <property type="match status" value="1"/>
</dbReference>
<name>A0A161XY94_9GAMM</name>
<evidence type="ECO:0000313" key="7">
    <source>
        <dbReference type="EMBL" id="KZN39798.1"/>
    </source>
</evidence>
<protein>
    <recommendedName>
        <fullName evidence="6">Peptidase S54 rhomboid domain-containing protein</fullName>
    </recommendedName>
</protein>
<feature type="transmembrane region" description="Helical" evidence="5">
    <location>
        <begin position="110"/>
        <end position="127"/>
    </location>
</feature>
<feature type="transmembrane region" description="Helical" evidence="5">
    <location>
        <begin position="60"/>
        <end position="77"/>
    </location>
</feature>
<evidence type="ECO:0000313" key="8">
    <source>
        <dbReference type="Proteomes" id="UP000076643"/>
    </source>
</evidence>
<keyword evidence="2 5" id="KW-0812">Transmembrane</keyword>
<keyword evidence="4 5" id="KW-0472">Membrane</keyword>
<evidence type="ECO:0000256" key="4">
    <source>
        <dbReference type="ARBA" id="ARBA00023136"/>
    </source>
</evidence>
<evidence type="ECO:0000259" key="6">
    <source>
        <dbReference type="Pfam" id="PF01694"/>
    </source>
</evidence>
<dbReference type="RefSeq" id="WP_063365105.1">
    <property type="nucleotide sequence ID" value="NZ_AQHB01000023.1"/>
</dbReference>
<dbReference type="NCBIfam" id="TIGR03902">
    <property type="entry name" value="rhom_GG_sort"/>
    <property type="match status" value="1"/>
</dbReference>
<feature type="transmembrane region" description="Helical" evidence="5">
    <location>
        <begin position="170"/>
        <end position="188"/>
    </location>
</feature>
<accession>A0A161XY94</accession>
<proteinExistence type="predicted"/>
<dbReference type="InterPro" id="IPR023826">
    <property type="entry name" value="Rhom-like_SP_proteobac"/>
</dbReference>
<keyword evidence="3 5" id="KW-1133">Transmembrane helix</keyword>
<dbReference type="SUPFAM" id="SSF144091">
    <property type="entry name" value="Rhomboid-like"/>
    <property type="match status" value="1"/>
</dbReference>
<dbReference type="GO" id="GO:0016020">
    <property type="term" value="C:membrane"/>
    <property type="evidence" value="ECO:0007669"/>
    <property type="project" value="UniProtKB-SubCell"/>
</dbReference>
<feature type="transmembrane region" description="Helical" evidence="5">
    <location>
        <begin position="86"/>
        <end position="104"/>
    </location>
</feature>
<reference evidence="7 8" key="1">
    <citation type="submission" date="2013-07" db="EMBL/GenBank/DDBJ databases">
        <title>Comparative Genomic and Metabolomic Analysis of Twelve Strains of Pseudoalteromonas luteoviolacea.</title>
        <authorList>
            <person name="Vynne N.G."/>
            <person name="Mansson M."/>
            <person name="Gram L."/>
        </authorList>
    </citation>
    <scope>NUCLEOTIDE SEQUENCE [LARGE SCALE GENOMIC DNA]</scope>
    <source>
        <strain evidence="7 8">DSM 6061</strain>
    </source>
</reference>
<gene>
    <name evidence="7" type="ORF">N475_13645</name>
</gene>
<dbReference type="AlphaFoldDB" id="A0A161XY94"/>
<keyword evidence="8" id="KW-1185">Reference proteome</keyword>
<dbReference type="InterPro" id="IPR035952">
    <property type="entry name" value="Rhomboid-like_sf"/>
</dbReference>
<dbReference type="STRING" id="43657.S4054249_10290"/>
<organism evidence="7 8">
    <name type="scientific">Pseudoalteromonas luteoviolacea DSM 6061</name>
    <dbReference type="NCBI Taxonomy" id="1365250"/>
    <lineage>
        <taxon>Bacteria</taxon>
        <taxon>Pseudomonadati</taxon>
        <taxon>Pseudomonadota</taxon>
        <taxon>Gammaproteobacteria</taxon>
        <taxon>Alteromonadales</taxon>
        <taxon>Pseudoalteromonadaceae</taxon>
        <taxon>Pseudoalteromonas</taxon>
    </lineage>
</organism>
<evidence type="ECO:0000256" key="5">
    <source>
        <dbReference type="SAM" id="Phobius"/>
    </source>
</evidence>
<comment type="subcellular location">
    <subcellularLocation>
        <location evidence="1">Membrane</location>
        <topology evidence="1">Multi-pass membrane protein</topology>
    </subcellularLocation>
</comment>
<evidence type="ECO:0000256" key="2">
    <source>
        <dbReference type="ARBA" id="ARBA00022692"/>
    </source>
</evidence>
<evidence type="ECO:0000256" key="3">
    <source>
        <dbReference type="ARBA" id="ARBA00022989"/>
    </source>
</evidence>
<dbReference type="PATRIC" id="fig|1365250.3.peg.1959"/>
<feature type="domain" description="Peptidase S54 rhomboid" evidence="6">
    <location>
        <begin position="45"/>
        <end position="189"/>
    </location>
</feature>
<dbReference type="Proteomes" id="UP000076643">
    <property type="component" value="Unassembled WGS sequence"/>
</dbReference>
<feature type="transmembrane region" description="Helical" evidence="5">
    <location>
        <begin position="12"/>
        <end position="29"/>
    </location>
</feature>
<dbReference type="GO" id="GO:0004252">
    <property type="term" value="F:serine-type endopeptidase activity"/>
    <property type="evidence" value="ECO:0007669"/>
    <property type="project" value="InterPro"/>
</dbReference>
<comment type="caution">
    <text evidence="7">The sequence shown here is derived from an EMBL/GenBank/DDBJ whole genome shotgun (WGS) entry which is preliminary data.</text>
</comment>
<dbReference type="EMBL" id="AUYB01000098">
    <property type="protein sequence ID" value="KZN39798.1"/>
    <property type="molecule type" value="Genomic_DNA"/>
</dbReference>
<dbReference type="Gene3D" id="1.20.1540.10">
    <property type="entry name" value="Rhomboid-like"/>
    <property type="match status" value="1"/>
</dbReference>
<sequence length="197" mass="21920">MFGLNLPLSRNYILPPIVLSVIAILLMALDLRDMLEFHRQLISEGEFWRILSSQYIHTNWTHLGLNLIGILFIWILHAEHTSTSRYFTHIILLGIWTGVGIWLFCPDIKVYTGLSGLLHGIIVWGALKDIQTKEPTGVLLFLGIAGKLAWEQYAGPSAEVGNLINSRVAIESHLIGAIGGVVLAIPLFKEKFGLAKN</sequence>
<evidence type="ECO:0000256" key="1">
    <source>
        <dbReference type="ARBA" id="ARBA00004141"/>
    </source>
</evidence>
<dbReference type="InterPro" id="IPR022764">
    <property type="entry name" value="Peptidase_S54_rhomboid_dom"/>
</dbReference>